<feature type="domain" description="Zn(2)-C6 fungal-type" evidence="3">
    <location>
        <begin position="70"/>
        <end position="101"/>
    </location>
</feature>
<dbReference type="CDD" id="cd00067">
    <property type="entry name" value="GAL4"/>
    <property type="match status" value="1"/>
</dbReference>
<dbReference type="Gene3D" id="4.10.240.10">
    <property type="entry name" value="Zn(2)-C6 fungal-type DNA-binding domain"/>
    <property type="match status" value="1"/>
</dbReference>
<reference evidence="4" key="1">
    <citation type="submission" date="2020-04" db="EMBL/GenBank/DDBJ databases">
        <title>Genome Assembly and Annotation of Botryosphaeria dothidea sdau 11-99, a Latent Pathogen of Apple Fruit Ring Rot in China.</title>
        <authorList>
            <person name="Yu C."/>
            <person name="Diao Y."/>
            <person name="Lu Q."/>
            <person name="Zhao J."/>
            <person name="Cui S."/>
            <person name="Peng C."/>
            <person name="He B."/>
            <person name="Liu H."/>
        </authorList>
    </citation>
    <scope>NUCLEOTIDE SEQUENCE [LARGE SCALE GENOMIC DNA]</scope>
    <source>
        <strain evidence="4">Sdau11-99</strain>
    </source>
</reference>
<dbReference type="AlphaFoldDB" id="A0A8H4JA93"/>
<accession>A0A8H4JA93</accession>
<dbReference type="Pfam" id="PF00172">
    <property type="entry name" value="Zn_clus"/>
    <property type="match status" value="1"/>
</dbReference>
<evidence type="ECO:0000259" key="3">
    <source>
        <dbReference type="PROSITE" id="PS50048"/>
    </source>
</evidence>
<dbReference type="GO" id="GO:0008270">
    <property type="term" value="F:zinc ion binding"/>
    <property type="evidence" value="ECO:0007669"/>
    <property type="project" value="InterPro"/>
</dbReference>
<proteinExistence type="predicted"/>
<feature type="compositionally biased region" description="Polar residues" evidence="2">
    <location>
        <begin position="53"/>
        <end position="66"/>
    </location>
</feature>
<feature type="compositionally biased region" description="Low complexity" evidence="2">
    <location>
        <begin position="201"/>
        <end position="212"/>
    </location>
</feature>
<comment type="caution">
    <text evidence="4">The sequence shown here is derived from an EMBL/GenBank/DDBJ whole genome shotgun (WGS) entry which is preliminary data.</text>
</comment>
<dbReference type="Proteomes" id="UP000572817">
    <property type="component" value="Unassembled WGS sequence"/>
</dbReference>
<feature type="region of interest" description="Disordered" evidence="2">
    <location>
        <begin position="201"/>
        <end position="238"/>
    </location>
</feature>
<dbReference type="InterPro" id="IPR053187">
    <property type="entry name" value="Notoamide_regulator"/>
</dbReference>
<dbReference type="PANTHER" id="PTHR47256:SF3">
    <property type="entry name" value="ZN(II)2CYS6 TRANSCRIPTION FACTOR (EUROFUNG)"/>
    <property type="match status" value="1"/>
</dbReference>
<organism evidence="4 5">
    <name type="scientific">Botryosphaeria dothidea</name>
    <dbReference type="NCBI Taxonomy" id="55169"/>
    <lineage>
        <taxon>Eukaryota</taxon>
        <taxon>Fungi</taxon>
        <taxon>Dikarya</taxon>
        <taxon>Ascomycota</taxon>
        <taxon>Pezizomycotina</taxon>
        <taxon>Dothideomycetes</taxon>
        <taxon>Dothideomycetes incertae sedis</taxon>
        <taxon>Botryosphaeriales</taxon>
        <taxon>Botryosphaeriaceae</taxon>
        <taxon>Botryosphaeria</taxon>
    </lineage>
</organism>
<keyword evidence="1" id="KW-0539">Nucleus</keyword>
<evidence type="ECO:0000313" key="5">
    <source>
        <dbReference type="Proteomes" id="UP000572817"/>
    </source>
</evidence>
<dbReference type="OrthoDB" id="10261408at2759"/>
<evidence type="ECO:0000313" key="4">
    <source>
        <dbReference type="EMBL" id="KAF4313878.1"/>
    </source>
</evidence>
<dbReference type="GO" id="GO:0000981">
    <property type="term" value="F:DNA-binding transcription factor activity, RNA polymerase II-specific"/>
    <property type="evidence" value="ECO:0007669"/>
    <property type="project" value="InterPro"/>
</dbReference>
<evidence type="ECO:0000256" key="1">
    <source>
        <dbReference type="ARBA" id="ARBA00023242"/>
    </source>
</evidence>
<dbReference type="InterPro" id="IPR001138">
    <property type="entry name" value="Zn2Cys6_DnaBD"/>
</dbReference>
<feature type="compositionally biased region" description="Basic and acidic residues" evidence="2">
    <location>
        <begin position="39"/>
        <end position="52"/>
    </location>
</feature>
<keyword evidence="5" id="KW-1185">Reference proteome</keyword>
<evidence type="ECO:0000256" key="2">
    <source>
        <dbReference type="SAM" id="MobiDB-lite"/>
    </source>
</evidence>
<sequence>MSVPFNTGNHASIQPLLGPFGSRGSVRPISSASAGAVAAEHHPTDPLGRRESLPTQRSRPPKRTNVTPVACQSCQQRKHKCDGTRPVCTPCLVKKRPGCAYDAAGDQRRTSALKQRIRHLETEVDDLKDIIMGIGSTADENAAVTLARQLATARFRATADVAHTLRIEDDVHAALGVNAASNQTFSPAHRVPTVTVDDASVASPSSAATADSLEFDTSGKKASPSWMPDVTDGCGAKG</sequence>
<feature type="region of interest" description="Disordered" evidence="2">
    <location>
        <begin position="1"/>
        <end position="66"/>
    </location>
</feature>
<gene>
    <name evidence="4" type="ORF">GTA08_BOTSDO00387</name>
</gene>
<feature type="compositionally biased region" description="Polar residues" evidence="2">
    <location>
        <begin position="1"/>
        <end position="12"/>
    </location>
</feature>
<dbReference type="EMBL" id="WWBZ02000001">
    <property type="protein sequence ID" value="KAF4313878.1"/>
    <property type="molecule type" value="Genomic_DNA"/>
</dbReference>
<name>A0A8H4JA93_9PEZI</name>
<dbReference type="PROSITE" id="PS50048">
    <property type="entry name" value="ZN2_CY6_FUNGAL_2"/>
    <property type="match status" value="1"/>
</dbReference>
<dbReference type="SMART" id="SM00066">
    <property type="entry name" value="GAL4"/>
    <property type="match status" value="1"/>
</dbReference>
<dbReference type="PANTHER" id="PTHR47256">
    <property type="entry name" value="ZN(II)2CYS6 TRANSCRIPTION FACTOR (EUROFUNG)-RELATED"/>
    <property type="match status" value="1"/>
</dbReference>
<dbReference type="InterPro" id="IPR036864">
    <property type="entry name" value="Zn2-C6_fun-type_DNA-bd_sf"/>
</dbReference>
<dbReference type="SUPFAM" id="SSF57701">
    <property type="entry name" value="Zn2/Cys6 DNA-binding domain"/>
    <property type="match status" value="1"/>
</dbReference>
<protein>
    <recommendedName>
        <fullName evidence="3">Zn(2)-C6 fungal-type domain-containing protein</fullName>
    </recommendedName>
</protein>